<organism evidence="2 3">
    <name type="scientific">Hathewaya histolytica</name>
    <name type="common">Clostridium histolyticum</name>
    <dbReference type="NCBI Taxonomy" id="1498"/>
    <lineage>
        <taxon>Bacteria</taxon>
        <taxon>Bacillati</taxon>
        <taxon>Bacillota</taxon>
        <taxon>Clostridia</taxon>
        <taxon>Eubacteriales</taxon>
        <taxon>Clostridiaceae</taxon>
        <taxon>Hathewaya</taxon>
    </lineage>
</organism>
<evidence type="ECO:0000313" key="3">
    <source>
        <dbReference type="Proteomes" id="UP000308489"/>
    </source>
</evidence>
<keyword evidence="3" id="KW-1185">Reference proteome</keyword>
<keyword evidence="1" id="KW-1133">Transmembrane helix</keyword>
<protein>
    <submittedName>
        <fullName evidence="2">Uncharacterized protein</fullName>
    </submittedName>
</protein>
<dbReference type="KEGG" id="hhw:NCTC503_00389"/>
<feature type="transmembrane region" description="Helical" evidence="1">
    <location>
        <begin position="53"/>
        <end position="76"/>
    </location>
</feature>
<feature type="transmembrane region" description="Helical" evidence="1">
    <location>
        <begin position="20"/>
        <end position="41"/>
    </location>
</feature>
<name>A0A4U9QY52_HATHI</name>
<gene>
    <name evidence="2" type="ORF">NCTC503_00389</name>
</gene>
<reference evidence="2 3" key="1">
    <citation type="submission" date="2019-05" db="EMBL/GenBank/DDBJ databases">
        <authorList>
            <consortium name="Pathogen Informatics"/>
        </authorList>
    </citation>
    <scope>NUCLEOTIDE SEQUENCE [LARGE SCALE GENOMIC DNA]</scope>
    <source>
        <strain evidence="2 3">NCTC503</strain>
    </source>
</reference>
<proteinExistence type="predicted"/>
<keyword evidence="1" id="KW-0472">Membrane</keyword>
<dbReference type="Proteomes" id="UP000308489">
    <property type="component" value="Chromosome 1"/>
</dbReference>
<evidence type="ECO:0000313" key="2">
    <source>
        <dbReference type="EMBL" id="VTQ83632.1"/>
    </source>
</evidence>
<accession>A0A4U9QY52</accession>
<keyword evidence="1" id="KW-0812">Transmembrane</keyword>
<evidence type="ECO:0000256" key="1">
    <source>
        <dbReference type="SAM" id="Phobius"/>
    </source>
</evidence>
<dbReference type="AlphaFoldDB" id="A0A4U9QY52"/>
<dbReference type="EMBL" id="LR590481">
    <property type="protein sequence ID" value="VTQ83632.1"/>
    <property type="molecule type" value="Genomic_DNA"/>
</dbReference>
<sequence>MIKKVGLIFIMKNKILKKFLLDSLPMSITFILGNLGLVWIYTDDFNTPNTRVIKVFLPTFYVISLGYFVPLLLRFLRTLLDMILRKSIKNVFTIIDKDRDIEYDYFKKSVYASITATDSKGKRKKFLLDESMSVLNYHQNNKVIIEYFKFSGVVTSIERAPK</sequence>